<name>A1CNP9_ASPCL</name>
<evidence type="ECO:0000313" key="12">
    <source>
        <dbReference type="EMBL" id="EAW07270.1"/>
    </source>
</evidence>
<dbReference type="CDD" id="cd18787">
    <property type="entry name" value="SF2_C_DEAD"/>
    <property type="match status" value="1"/>
</dbReference>
<gene>
    <name evidence="12" type="ORF">ACLA_019750</name>
</gene>
<dbReference type="InterPro" id="IPR014001">
    <property type="entry name" value="Helicase_ATP-bd"/>
</dbReference>
<dbReference type="Proteomes" id="UP000006701">
    <property type="component" value="Unassembled WGS sequence"/>
</dbReference>
<dbReference type="SUPFAM" id="SSF52540">
    <property type="entry name" value="P-loop containing nucleoside triphosphate hydrolases"/>
    <property type="match status" value="2"/>
</dbReference>
<dbReference type="GeneID" id="4701298"/>
<dbReference type="Pfam" id="PF00271">
    <property type="entry name" value="Helicase_C"/>
    <property type="match status" value="1"/>
</dbReference>
<comment type="catalytic activity">
    <reaction evidence="6 8">
        <text>ATP + H2O = ADP + phosphate + H(+)</text>
        <dbReference type="Rhea" id="RHEA:13065"/>
        <dbReference type="ChEBI" id="CHEBI:15377"/>
        <dbReference type="ChEBI" id="CHEBI:15378"/>
        <dbReference type="ChEBI" id="CHEBI:30616"/>
        <dbReference type="ChEBI" id="CHEBI:43474"/>
        <dbReference type="ChEBI" id="CHEBI:456216"/>
        <dbReference type="EC" id="3.6.4.13"/>
    </reaction>
</comment>
<evidence type="ECO:0000256" key="4">
    <source>
        <dbReference type="ARBA" id="ARBA00022840"/>
    </source>
</evidence>
<evidence type="ECO:0000256" key="3">
    <source>
        <dbReference type="ARBA" id="ARBA00022806"/>
    </source>
</evidence>
<feature type="domain" description="Helicase ATP-binding" evidence="10">
    <location>
        <begin position="111"/>
        <end position="303"/>
    </location>
</feature>
<dbReference type="InterPro" id="IPR027417">
    <property type="entry name" value="P-loop_NTPase"/>
</dbReference>
<evidence type="ECO:0000256" key="8">
    <source>
        <dbReference type="RuleBase" id="RU365068"/>
    </source>
</evidence>
<dbReference type="RefSeq" id="XP_001268696.1">
    <property type="nucleotide sequence ID" value="XM_001268695.1"/>
</dbReference>
<evidence type="ECO:0000313" key="13">
    <source>
        <dbReference type="Proteomes" id="UP000006701"/>
    </source>
</evidence>
<dbReference type="GO" id="GO:0016787">
    <property type="term" value="F:hydrolase activity"/>
    <property type="evidence" value="ECO:0007669"/>
    <property type="project" value="UniProtKB-KW"/>
</dbReference>
<evidence type="ECO:0000256" key="6">
    <source>
        <dbReference type="ARBA" id="ARBA00047984"/>
    </source>
</evidence>
<dbReference type="EC" id="3.6.4.13" evidence="8"/>
<dbReference type="VEuPathDB" id="FungiDB:ACLA_019750"/>
<dbReference type="CDD" id="cd17964">
    <property type="entry name" value="DEADc_MSS116"/>
    <property type="match status" value="1"/>
</dbReference>
<dbReference type="GO" id="GO:0003724">
    <property type="term" value="F:RNA helicase activity"/>
    <property type="evidence" value="ECO:0007669"/>
    <property type="project" value="UniProtKB-EC"/>
</dbReference>
<dbReference type="Pfam" id="PF00270">
    <property type="entry name" value="DEAD"/>
    <property type="match status" value="1"/>
</dbReference>
<evidence type="ECO:0000256" key="7">
    <source>
        <dbReference type="RuleBase" id="RU000492"/>
    </source>
</evidence>
<dbReference type="PANTHER" id="PTHR24031">
    <property type="entry name" value="RNA HELICASE"/>
    <property type="match status" value="1"/>
</dbReference>
<evidence type="ECO:0000256" key="1">
    <source>
        <dbReference type="ARBA" id="ARBA00022741"/>
    </source>
</evidence>
<dbReference type="SMART" id="SM00487">
    <property type="entry name" value="DEXDc"/>
    <property type="match status" value="1"/>
</dbReference>
<comment type="similarity">
    <text evidence="7">Belongs to the DEAD box helicase family.</text>
</comment>
<keyword evidence="13" id="KW-1185">Reference proteome</keyword>
<feature type="compositionally biased region" description="Basic and acidic residues" evidence="9">
    <location>
        <begin position="592"/>
        <end position="649"/>
    </location>
</feature>
<evidence type="ECO:0000256" key="5">
    <source>
        <dbReference type="ARBA" id="ARBA00022884"/>
    </source>
</evidence>
<evidence type="ECO:0000256" key="2">
    <source>
        <dbReference type="ARBA" id="ARBA00022801"/>
    </source>
</evidence>
<dbReference type="HOGENOM" id="CLU_003041_26_6_1"/>
<reference evidence="12 13" key="1">
    <citation type="journal article" date="2008" name="PLoS Genet.">
        <title>Genomic islands in the pathogenic filamentous fungus Aspergillus fumigatus.</title>
        <authorList>
            <person name="Fedorova N.D."/>
            <person name="Khaldi N."/>
            <person name="Joardar V.S."/>
            <person name="Maiti R."/>
            <person name="Amedeo P."/>
            <person name="Anderson M.J."/>
            <person name="Crabtree J."/>
            <person name="Silva J.C."/>
            <person name="Badger J.H."/>
            <person name="Albarraq A."/>
            <person name="Angiuoli S."/>
            <person name="Bussey H."/>
            <person name="Bowyer P."/>
            <person name="Cotty P.J."/>
            <person name="Dyer P.S."/>
            <person name="Egan A."/>
            <person name="Galens K."/>
            <person name="Fraser-Liggett C.M."/>
            <person name="Haas B.J."/>
            <person name="Inman J.M."/>
            <person name="Kent R."/>
            <person name="Lemieux S."/>
            <person name="Malavazi I."/>
            <person name="Orvis J."/>
            <person name="Roemer T."/>
            <person name="Ronning C.M."/>
            <person name="Sundaram J.P."/>
            <person name="Sutton G."/>
            <person name="Turner G."/>
            <person name="Venter J.C."/>
            <person name="White O.R."/>
            <person name="Whitty B.R."/>
            <person name="Youngman P."/>
            <person name="Wolfe K.H."/>
            <person name="Goldman G.H."/>
            <person name="Wortman J.R."/>
            <person name="Jiang B."/>
            <person name="Denning D.W."/>
            <person name="Nierman W.C."/>
        </authorList>
    </citation>
    <scope>NUCLEOTIDE SEQUENCE [LARGE SCALE GENOMIC DNA]</scope>
    <source>
        <strain evidence="13">ATCC 1007 / CBS 513.65 / DSM 816 / NCTC 3887 / NRRL 1</strain>
    </source>
</reference>
<dbReference type="Gene3D" id="3.40.50.300">
    <property type="entry name" value="P-loop containing nucleotide triphosphate hydrolases"/>
    <property type="match status" value="2"/>
</dbReference>
<keyword evidence="1 7" id="KW-0547">Nucleotide-binding</keyword>
<dbReference type="InterPro" id="IPR000629">
    <property type="entry name" value="RNA-helicase_DEAD-box_CS"/>
</dbReference>
<keyword evidence="2 7" id="KW-0378">Hydrolase</keyword>
<dbReference type="eggNOG" id="KOG0342">
    <property type="taxonomic scope" value="Eukaryota"/>
</dbReference>
<keyword evidence="3 7" id="KW-0347">Helicase</keyword>
<dbReference type="PROSITE" id="PS51192">
    <property type="entry name" value="HELICASE_ATP_BIND_1"/>
    <property type="match status" value="1"/>
</dbReference>
<dbReference type="STRING" id="344612.A1CNP9"/>
<dbReference type="PROSITE" id="PS00039">
    <property type="entry name" value="DEAD_ATP_HELICASE"/>
    <property type="match status" value="1"/>
</dbReference>
<dbReference type="EMBL" id="DS027059">
    <property type="protein sequence ID" value="EAW07270.1"/>
    <property type="molecule type" value="Genomic_DNA"/>
</dbReference>
<protein>
    <recommendedName>
        <fullName evidence="8">ATP-dependent RNA helicase</fullName>
        <ecNumber evidence="8">3.6.4.13</ecNumber>
    </recommendedName>
</protein>
<dbReference type="InterPro" id="IPR011545">
    <property type="entry name" value="DEAD/DEAH_box_helicase_dom"/>
</dbReference>
<dbReference type="SMART" id="SM00490">
    <property type="entry name" value="HELICc"/>
    <property type="match status" value="1"/>
</dbReference>
<dbReference type="OrthoDB" id="193716at2759"/>
<feature type="region of interest" description="Disordered" evidence="9">
    <location>
        <begin position="589"/>
        <end position="663"/>
    </location>
</feature>
<dbReference type="GO" id="GO:0005524">
    <property type="term" value="F:ATP binding"/>
    <property type="evidence" value="ECO:0007669"/>
    <property type="project" value="UniProtKB-UniRule"/>
</dbReference>
<dbReference type="PROSITE" id="PS51194">
    <property type="entry name" value="HELICASE_CTER"/>
    <property type="match status" value="1"/>
</dbReference>
<dbReference type="GO" id="GO:0003723">
    <property type="term" value="F:RNA binding"/>
    <property type="evidence" value="ECO:0007669"/>
    <property type="project" value="UniProtKB-UniRule"/>
</dbReference>
<dbReference type="OMA" id="TQREGCH"/>
<dbReference type="InterPro" id="IPR001650">
    <property type="entry name" value="Helicase_C-like"/>
</dbReference>
<organism evidence="12 13">
    <name type="scientific">Aspergillus clavatus (strain ATCC 1007 / CBS 513.65 / DSM 816 / NCTC 3887 / NRRL 1 / QM 1276 / 107)</name>
    <dbReference type="NCBI Taxonomy" id="344612"/>
    <lineage>
        <taxon>Eukaryota</taxon>
        <taxon>Fungi</taxon>
        <taxon>Dikarya</taxon>
        <taxon>Ascomycota</taxon>
        <taxon>Pezizomycotina</taxon>
        <taxon>Eurotiomycetes</taxon>
        <taxon>Eurotiomycetidae</taxon>
        <taxon>Eurotiales</taxon>
        <taxon>Aspergillaceae</taxon>
        <taxon>Aspergillus</taxon>
        <taxon>Aspergillus subgen. Fumigati</taxon>
    </lineage>
</organism>
<dbReference type="KEGG" id="act:ACLA_019750"/>
<comment type="domain">
    <text evidence="8">The Q motif is unique to and characteristic of the DEAD box family of RNA helicases and controls ATP binding and hydrolysis.</text>
</comment>
<accession>A1CNP9</accession>
<comment type="function">
    <text evidence="8">RNA helicase.</text>
</comment>
<proteinExistence type="inferred from homology"/>
<sequence length="663" mass="75306">MLGTVRRYGVVHALRASVPRSLYKSNSQLLRWQAPSTSVFSQSVRLLHKSPSLFSAASAEAQVQTDAPEAAERHTEFSQLSEQGLVNPRIIRAIVKDMKIQTMTDVQSQTIQEILQGDDVLAQAKTGTGKTLAFLTPVLQNIMKDPSIQQGGSRRSSHASASDIRALIISPTRELAEQIAKEARRLAAHTNVVVQTAVGGTHKREGLRRIQREGCHLLVGTPGRLKDILSDHRSGVTAPNLSTLVLDEADRLLDDGFSEDIMEIQRLLPDPMKVERQTLMFSATVPKEVMKMVHLTMKPDFKFIKTVRDNEVPTHLTVPQKYVVLKGYENAFPALLEYVTRYIEASNEDPTRRPFKAIVYFNSTVQTNLAFETFRQIFEDRRSQLRDVRLFEIHSQLTQARRTRSSDHFRASRSAILFSSDVTARGMDFPDVTHVFQFSLPKDRATYIHRLGRTARANKTGEGWLFLHRGELSLFDRQLSGIPIEQDRETFASALVDMTQPRIDPEGPATPFIEKVGQAVNEIPIELKRRAYMSQMGPLRGVFDRKLDMVHAINSLVVYGYGLREPPRLSFQTARNMGIDQVPGIRLYDAPAPRHSESAGRDYHRNDRSRYSSPARQDRDFRSGDREQRFGSRYDRPRRDDRDADDHLGVGRPRGRRERRDSF</sequence>
<dbReference type="AlphaFoldDB" id="A1CNP9"/>
<evidence type="ECO:0000259" key="11">
    <source>
        <dbReference type="PROSITE" id="PS51194"/>
    </source>
</evidence>
<keyword evidence="4 7" id="KW-0067">ATP-binding</keyword>
<feature type="domain" description="Helicase C-terminal" evidence="11">
    <location>
        <begin position="338"/>
        <end position="503"/>
    </location>
</feature>
<keyword evidence="5 8" id="KW-0694">RNA-binding</keyword>
<evidence type="ECO:0000259" key="10">
    <source>
        <dbReference type="PROSITE" id="PS51192"/>
    </source>
</evidence>
<evidence type="ECO:0000256" key="9">
    <source>
        <dbReference type="SAM" id="MobiDB-lite"/>
    </source>
</evidence>